<proteinExistence type="predicted"/>
<evidence type="ECO:0000256" key="6">
    <source>
        <dbReference type="SAM" id="Phobius"/>
    </source>
</evidence>
<evidence type="ECO:0000313" key="8">
    <source>
        <dbReference type="Proteomes" id="UP000250796"/>
    </source>
</evidence>
<accession>A0A7Z7PQJ6</accession>
<evidence type="ECO:0000256" key="1">
    <source>
        <dbReference type="ARBA" id="ARBA00004651"/>
    </source>
</evidence>
<gene>
    <name evidence="7" type="ORF">MESINF_1033</name>
</gene>
<evidence type="ECO:0000256" key="5">
    <source>
        <dbReference type="ARBA" id="ARBA00023136"/>
    </source>
</evidence>
<organism evidence="7 8">
    <name type="scientific">Mesotoga infera</name>
    <dbReference type="NCBI Taxonomy" id="1236046"/>
    <lineage>
        <taxon>Bacteria</taxon>
        <taxon>Thermotogati</taxon>
        <taxon>Thermotogota</taxon>
        <taxon>Thermotogae</taxon>
        <taxon>Kosmotogales</taxon>
        <taxon>Kosmotogaceae</taxon>
        <taxon>Mesotoga</taxon>
    </lineage>
</organism>
<feature type="transmembrane region" description="Helical" evidence="6">
    <location>
        <begin position="124"/>
        <end position="145"/>
    </location>
</feature>
<dbReference type="Proteomes" id="UP000250796">
    <property type="component" value="Chromosome MESINF"/>
</dbReference>
<dbReference type="AlphaFoldDB" id="A0A7Z7PQJ6"/>
<evidence type="ECO:0000313" key="7">
    <source>
        <dbReference type="EMBL" id="SSC12482.1"/>
    </source>
</evidence>
<evidence type="ECO:0000256" key="2">
    <source>
        <dbReference type="ARBA" id="ARBA00022475"/>
    </source>
</evidence>
<sequence length="336" mass="36937">MKRSKRNFLIALSLSVVIIVVILGATDFRKSISYLLNAKPLWIALIFGLSIGSWFFESLTLKIFAVMRSLSVPLTYLFKITVIGTFFNGITPFSSGGQPAQIVIMQRRNISVGESTAMLVSRFLVYQSVITVLGVIAIFGAYPVVSGKISNLAVLSIFGFLINSAVLFFLVLFSLSPRFTAKAISIIVKILGWLRIVKNVGLATEKSLKELGFFHSSMSELMKRPLVLILASLATLAQLICMISIPYFVALSMGIEMNYFEITAVQLILFLVVSLIPTPGASGVSEGGYLLFFRPFFGESIGAALLVWRFFSYYVNIIFGGLATAHEIGFKSKLRS</sequence>
<feature type="transmembrane region" description="Helical" evidence="6">
    <location>
        <begin position="226"/>
        <end position="251"/>
    </location>
</feature>
<dbReference type="InterPro" id="IPR022791">
    <property type="entry name" value="L-PG_synthase/AglD"/>
</dbReference>
<dbReference type="PANTHER" id="PTHR37693">
    <property type="entry name" value="PHOSPHATIDYLGLYCEROL LYSYLTRANSFERASE"/>
    <property type="match status" value="1"/>
</dbReference>
<feature type="transmembrane region" description="Helical" evidence="6">
    <location>
        <begin position="152"/>
        <end position="173"/>
    </location>
</feature>
<keyword evidence="5 6" id="KW-0472">Membrane</keyword>
<keyword evidence="3 6" id="KW-0812">Transmembrane</keyword>
<keyword evidence="8" id="KW-1185">Reference proteome</keyword>
<reference evidence="7 8" key="1">
    <citation type="submission" date="2017-01" db="EMBL/GenBank/DDBJ databases">
        <authorList>
            <person name="Erauso G."/>
        </authorList>
    </citation>
    <scope>NUCLEOTIDE SEQUENCE [LARGE SCALE GENOMIC DNA]</scope>
    <source>
        <strain evidence="7">MESINF1</strain>
    </source>
</reference>
<dbReference type="NCBIfam" id="TIGR00374">
    <property type="entry name" value="flippase-like domain"/>
    <property type="match status" value="1"/>
</dbReference>
<feature type="transmembrane region" description="Helical" evidence="6">
    <location>
        <begin position="40"/>
        <end position="64"/>
    </location>
</feature>
<evidence type="ECO:0000256" key="3">
    <source>
        <dbReference type="ARBA" id="ARBA00022692"/>
    </source>
</evidence>
<dbReference type="PANTHER" id="PTHR37693:SF1">
    <property type="entry name" value="INTEGRAL MEMBRANE PROTEIN"/>
    <property type="match status" value="1"/>
</dbReference>
<protein>
    <submittedName>
        <fullName evidence="7">Predicted integral membrane protein</fullName>
    </submittedName>
</protein>
<dbReference type="KEGG" id="minf:MESINF_1033"/>
<name>A0A7Z7PQJ6_9BACT</name>
<feature type="transmembrane region" description="Helical" evidence="6">
    <location>
        <begin position="257"/>
        <end position="276"/>
    </location>
</feature>
<feature type="transmembrane region" description="Helical" evidence="6">
    <location>
        <begin position="76"/>
        <end position="95"/>
    </location>
</feature>
<dbReference type="GO" id="GO:0005886">
    <property type="term" value="C:plasma membrane"/>
    <property type="evidence" value="ECO:0007669"/>
    <property type="project" value="UniProtKB-SubCell"/>
</dbReference>
<keyword evidence="2" id="KW-1003">Cell membrane</keyword>
<dbReference type="RefSeq" id="WP_169698798.1">
    <property type="nucleotide sequence ID" value="NZ_LS974202.1"/>
</dbReference>
<comment type="subcellular location">
    <subcellularLocation>
        <location evidence="1">Cell membrane</location>
        <topology evidence="1">Multi-pass membrane protein</topology>
    </subcellularLocation>
</comment>
<dbReference type="EMBL" id="LS974202">
    <property type="protein sequence ID" value="SSC12482.1"/>
    <property type="molecule type" value="Genomic_DNA"/>
</dbReference>
<keyword evidence="4 6" id="KW-1133">Transmembrane helix</keyword>
<evidence type="ECO:0000256" key="4">
    <source>
        <dbReference type="ARBA" id="ARBA00022989"/>
    </source>
</evidence>
<dbReference type="Pfam" id="PF03706">
    <property type="entry name" value="LPG_synthase_TM"/>
    <property type="match status" value="1"/>
</dbReference>